<feature type="modified residue" description="4-aspartylphosphate" evidence="4">
    <location>
        <position position="458"/>
    </location>
</feature>
<dbReference type="NCBIfam" id="TIGR00229">
    <property type="entry name" value="sensory_box"/>
    <property type="match status" value="1"/>
</dbReference>
<proteinExistence type="predicted"/>
<feature type="domain" description="Response regulatory" evidence="6">
    <location>
        <begin position="409"/>
        <end position="524"/>
    </location>
</feature>
<dbReference type="AlphaFoldDB" id="A0A9E6PGW7"/>
<evidence type="ECO:0000259" key="6">
    <source>
        <dbReference type="PROSITE" id="PS50110"/>
    </source>
</evidence>
<dbReference type="Gene3D" id="3.30.450.20">
    <property type="entry name" value="PAS domain"/>
    <property type="match status" value="1"/>
</dbReference>
<reference evidence="9 10" key="2">
    <citation type="journal article" date="2021" name="Microorganisms">
        <title>The Ever-Expanding Pseudomonas Genus: Description of 43 New Species and Partition of the Pseudomonas putida Group.</title>
        <authorList>
            <person name="Girard L."/>
            <person name="Lood C."/>
            <person name="Hofte M."/>
            <person name="Vandamme P."/>
            <person name="Rokni-Zadeh H."/>
            <person name="van Noort V."/>
            <person name="Lavigne R."/>
            <person name="De Mot R."/>
        </authorList>
    </citation>
    <scope>NUCLEOTIDE SEQUENCE [LARGE SCALE GENOMIC DNA]</scope>
    <source>
        <strain evidence="9 10">RW8P3</strain>
    </source>
</reference>
<evidence type="ECO:0000256" key="2">
    <source>
        <dbReference type="ARBA" id="ARBA00012438"/>
    </source>
</evidence>
<dbReference type="GO" id="GO:0000155">
    <property type="term" value="F:phosphorelay sensor kinase activity"/>
    <property type="evidence" value="ECO:0007669"/>
    <property type="project" value="InterPro"/>
</dbReference>
<dbReference type="Pfam" id="PF00512">
    <property type="entry name" value="HisKA"/>
    <property type="match status" value="1"/>
</dbReference>
<feature type="domain" description="PAC" evidence="8">
    <location>
        <begin position="95"/>
        <end position="149"/>
    </location>
</feature>
<keyword evidence="10" id="KW-1185">Reference proteome</keyword>
<dbReference type="InterPro" id="IPR000014">
    <property type="entry name" value="PAS"/>
</dbReference>
<dbReference type="SMART" id="SM00387">
    <property type="entry name" value="HATPase_c"/>
    <property type="match status" value="1"/>
</dbReference>
<dbReference type="Pfam" id="PF00072">
    <property type="entry name" value="Response_reg"/>
    <property type="match status" value="1"/>
</dbReference>
<evidence type="ECO:0000256" key="4">
    <source>
        <dbReference type="PROSITE-ProRule" id="PRU00169"/>
    </source>
</evidence>
<dbReference type="KEGG" id="pvw:HU752_020640"/>
<sequence length="526" mass="58520">MARKKRPVVDGMPLTTLSSSRHDRFFAAMQASRSAMIVTDPAQPDNPIIFANQAFLALTGYELNEVIGRNCRFLQGAETCKEARQQLQLAVGRRHEVCLEVINYRKDGSSFWNELFIFPLFNEQGQLVYFFASQLDVSQRHDVELRMRRAQDLEALGQLTGGIAHDFNNLLQVIVGYLELIQLSAKRAGSDPQRIANSANRARTAAERAQTLTQQLLAFSRRQLLDNRVFNLNSLLGRPDVMARVLHDIDLHTDLAPDLWNCCIDPAQAEVAILQLLANAQDALEGRADPTITVKTVNVRAANDANAQRDGLTKGRYVCLSVSDNGKGISPDLQEKVMQPFFTTKEEGKGSGLGLSMVYGYVRQSGGVARIQSYPGIGTTIRLYFPADDSQPCEEAAPEISTSTRGRESILIVEDRPEVAELAQVILSDYGYQADTAHDAVKALDMLKNKAYDLVFSDLIMPGDMDGAALAREISRLYPHVRILLTTGYAKDALERADIEVHEFELIPKPYRPEDLPRKIRTLLDA</sequence>
<dbReference type="EMBL" id="CP077093">
    <property type="protein sequence ID" value="QXI26346.1"/>
    <property type="molecule type" value="Genomic_DNA"/>
</dbReference>
<dbReference type="InterPro" id="IPR003594">
    <property type="entry name" value="HATPase_dom"/>
</dbReference>
<dbReference type="PROSITE" id="PS50109">
    <property type="entry name" value="HIS_KIN"/>
    <property type="match status" value="1"/>
</dbReference>
<feature type="domain" description="PAS" evidence="7">
    <location>
        <begin position="21"/>
        <end position="94"/>
    </location>
</feature>
<dbReference type="Pfam" id="PF02518">
    <property type="entry name" value="HATPase_c"/>
    <property type="match status" value="1"/>
</dbReference>
<evidence type="ECO:0000256" key="3">
    <source>
        <dbReference type="ARBA" id="ARBA00022553"/>
    </source>
</evidence>
<evidence type="ECO:0000259" key="8">
    <source>
        <dbReference type="PROSITE" id="PS50113"/>
    </source>
</evidence>
<dbReference type="SMART" id="SM00086">
    <property type="entry name" value="PAC"/>
    <property type="match status" value="1"/>
</dbReference>
<dbReference type="Gene3D" id="3.40.50.2300">
    <property type="match status" value="1"/>
</dbReference>
<evidence type="ECO:0000259" key="7">
    <source>
        <dbReference type="PROSITE" id="PS50112"/>
    </source>
</evidence>
<dbReference type="SUPFAM" id="SSF52172">
    <property type="entry name" value="CheY-like"/>
    <property type="match status" value="1"/>
</dbReference>
<dbReference type="SUPFAM" id="SSF55874">
    <property type="entry name" value="ATPase domain of HSP90 chaperone/DNA topoisomerase II/histidine kinase"/>
    <property type="match status" value="1"/>
</dbReference>
<dbReference type="NCBIfam" id="NF010076">
    <property type="entry name" value="PRK13557.1"/>
    <property type="match status" value="1"/>
</dbReference>
<dbReference type="SMART" id="SM00091">
    <property type="entry name" value="PAS"/>
    <property type="match status" value="1"/>
</dbReference>
<evidence type="ECO:0000313" key="10">
    <source>
        <dbReference type="Proteomes" id="UP000634530"/>
    </source>
</evidence>
<dbReference type="RefSeq" id="WP_186675958.1">
    <property type="nucleotide sequence ID" value="NZ_CP077093.1"/>
</dbReference>
<dbReference type="SUPFAM" id="SSF47384">
    <property type="entry name" value="Homodimeric domain of signal transducing histidine kinase"/>
    <property type="match status" value="1"/>
</dbReference>
<dbReference type="InterPro" id="IPR003661">
    <property type="entry name" value="HisK_dim/P_dom"/>
</dbReference>
<dbReference type="InterPro" id="IPR001610">
    <property type="entry name" value="PAC"/>
</dbReference>
<dbReference type="PROSITE" id="PS50112">
    <property type="entry name" value="PAS"/>
    <property type="match status" value="1"/>
</dbReference>
<dbReference type="InterPro" id="IPR004358">
    <property type="entry name" value="Sig_transdc_His_kin-like_C"/>
</dbReference>
<dbReference type="PROSITE" id="PS50110">
    <property type="entry name" value="RESPONSE_REGULATORY"/>
    <property type="match status" value="1"/>
</dbReference>
<comment type="catalytic activity">
    <reaction evidence="1">
        <text>ATP + protein L-histidine = ADP + protein N-phospho-L-histidine.</text>
        <dbReference type="EC" id="2.7.13.3"/>
    </reaction>
</comment>
<dbReference type="InterPro" id="IPR035965">
    <property type="entry name" value="PAS-like_dom_sf"/>
</dbReference>
<dbReference type="InterPro" id="IPR036890">
    <property type="entry name" value="HATPase_C_sf"/>
</dbReference>
<evidence type="ECO:0000259" key="5">
    <source>
        <dbReference type="PROSITE" id="PS50109"/>
    </source>
</evidence>
<dbReference type="InterPro" id="IPR011006">
    <property type="entry name" value="CheY-like_superfamily"/>
</dbReference>
<dbReference type="SUPFAM" id="SSF55785">
    <property type="entry name" value="PYP-like sensor domain (PAS domain)"/>
    <property type="match status" value="1"/>
</dbReference>
<dbReference type="Proteomes" id="UP000634530">
    <property type="component" value="Chromosome"/>
</dbReference>
<dbReference type="EC" id="2.7.13.3" evidence="2"/>
<dbReference type="Pfam" id="PF13426">
    <property type="entry name" value="PAS_9"/>
    <property type="match status" value="1"/>
</dbReference>
<dbReference type="SMART" id="SM00388">
    <property type="entry name" value="HisKA"/>
    <property type="match status" value="1"/>
</dbReference>
<dbReference type="Gene3D" id="1.10.287.130">
    <property type="match status" value="1"/>
</dbReference>
<dbReference type="Gene3D" id="3.30.565.10">
    <property type="entry name" value="Histidine kinase-like ATPase, C-terminal domain"/>
    <property type="match status" value="1"/>
</dbReference>
<dbReference type="PANTHER" id="PTHR43065">
    <property type="entry name" value="SENSOR HISTIDINE KINASE"/>
    <property type="match status" value="1"/>
</dbReference>
<accession>A0A9E6PGW7</accession>
<dbReference type="InterPro" id="IPR000700">
    <property type="entry name" value="PAS-assoc_C"/>
</dbReference>
<dbReference type="PRINTS" id="PR00344">
    <property type="entry name" value="BCTRLSENSOR"/>
</dbReference>
<evidence type="ECO:0000313" key="9">
    <source>
        <dbReference type="EMBL" id="QXI26346.1"/>
    </source>
</evidence>
<dbReference type="InterPro" id="IPR036097">
    <property type="entry name" value="HisK_dim/P_sf"/>
</dbReference>
<dbReference type="InterPro" id="IPR005467">
    <property type="entry name" value="His_kinase_dom"/>
</dbReference>
<feature type="domain" description="Histidine kinase" evidence="5">
    <location>
        <begin position="162"/>
        <end position="389"/>
    </location>
</feature>
<evidence type="ECO:0000256" key="1">
    <source>
        <dbReference type="ARBA" id="ARBA00000085"/>
    </source>
</evidence>
<dbReference type="CDD" id="cd00130">
    <property type="entry name" value="PAS"/>
    <property type="match status" value="1"/>
</dbReference>
<dbReference type="SMART" id="SM00448">
    <property type="entry name" value="REC"/>
    <property type="match status" value="1"/>
</dbReference>
<dbReference type="CDD" id="cd00082">
    <property type="entry name" value="HisKA"/>
    <property type="match status" value="1"/>
</dbReference>
<dbReference type="PANTHER" id="PTHR43065:SF42">
    <property type="entry name" value="TWO-COMPONENT SENSOR PPRA"/>
    <property type="match status" value="1"/>
</dbReference>
<gene>
    <name evidence="9" type="ORF">HU752_020640</name>
</gene>
<keyword evidence="3 4" id="KW-0597">Phosphoprotein</keyword>
<protein>
    <recommendedName>
        <fullName evidence="2">histidine kinase</fullName>
        <ecNumber evidence="2">2.7.13.3</ecNumber>
    </recommendedName>
</protein>
<reference evidence="9 10" key="1">
    <citation type="journal article" date="2020" name="Microorganisms">
        <title>Reliable Identification of Environmental Pseudomonas Isolates Using the rpoD Gene.</title>
        <authorList>
            <consortium name="The Broad Institute Genome Sequencing Platform"/>
            <person name="Girard L."/>
            <person name="Lood C."/>
            <person name="Rokni-Zadeh H."/>
            <person name="van Noort V."/>
            <person name="Lavigne R."/>
            <person name="De Mot R."/>
        </authorList>
    </citation>
    <scope>NUCLEOTIDE SEQUENCE [LARGE SCALE GENOMIC DNA]</scope>
    <source>
        <strain evidence="9 10">RW8P3</strain>
    </source>
</reference>
<dbReference type="PROSITE" id="PS50113">
    <property type="entry name" value="PAC"/>
    <property type="match status" value="1"/>
</dbReference>
<organism evidence="9 10">
    <name type="scientific">Pseudomonas vanderleydeniana</name>
    <dbReference type="NCBI Taxonomy" id="2745495"/>
    <lineage>
        <taxon>Bacteria</taxon>
        <taxon>Pseudomonadati</taxon>
        <taxon>Pseudomonadota</taxon>
        <taxon>Gammaproteobacteria</taxon>
        <taxon>Pseudomonadales</taxon>
        <taxon>Pseudomonadaceae</taxon>
        <taxon>Pseudomonas</taxon>
    </lineage>
</organism>
<name>A0A9E6PGW7_9PSED</name>
<dbReference type="InterPro" id="IPR001789">
    <property type="entry name" value="Sig_transdc_resp-reg_receiver"/>
</dbReference>